<evidence type="ECO:0000313" key="1">
    <source>
        <dbReference type="EMBL" id="SQG91404.1"/>
    </source>
</evidence>
<dbReference type="Proteomes" id="UP000249566">
    <property type="component" value="Chromosome 1"/>
</dbReference>
<dbReference type="EMBL" id="LS483412">
    <property type="protein sequence ID" value="SQG91404.1"/>
    <property type="molecule type" value="Genomic_DNA"/>
</dbReference>
<evidence type="ECO:0000313" key="2">
    <source>
        <dbReference type="Proteomes" id="UP000249566"/>
    </source>
</evidence>
<sequence>MSHYNKPYLTFEQQLELLKSRGLEVTNDKVALEYLGRLGYYRLSGYPCRKLLPLAEQQTKSIRPWRSDEFRPIGF</sequence>
<gene>
    <name evidence="1" type="ORF">NCTC12272_02618</name>
</gene>
<name>A0AAX2J0H5_LEGPN</name>
<organism evidence="1 2">
    <name type="scientific">Legionella pneumophila subsp. pascullei</name>
    <dbReference type="NCBI Taxonomy" id="91890"/>
    <lineage>
        <taxon>Bacteria</taxon>
        <taxon>Pseudomonadati</taxon>
        <taxon>Pseudomonadota</taxon>
        <taxon>Gammaproteobacteria</taxon>
        <taxon>Legionellales</taxon>
        <taxon>Legionellaceae</taxon>
        <taxon>Legionella</taxon>
    </lineage>
</organism>
<dbReference type="RefSeq" id="WP_027222674.1">
    <property type="nucleotide sequence ID" value="NZ_CAAAIJ010000002.1"/>
</dbReference>
<proteinExistence type="predicted"/>
<accession>A0AAX2J0H5</accession>
<dbReference type="AlphaFoldDB" id="A0AAX2J0H5"/>
<protein>
    <submittedName>
        <fullName evidence="1">Phage AbiD protein</fullName>
    </submittedName>
</protein>
<reference evidence="1 2" key="1">
    <citation type="submission" date="2018-06" db="EMBL/GenBank/DDBJ databases">
        <authorList>
            <consortium name="Pathogen Informatics"/>
            <person name="Doyle S."/>
        </authorList>
    </citation>
    <scope>NUCLEOTIDE SEQUENCE [LARGE SCALE GENOMIC DNA]</scope>
    <source>
        <strain evidence="1 2">NCTC12272</strain>
    </source>
</reference>